<dbReference type="CDD" id="cd00090">
    <property type="entry name" value="HTH_ARSR"/>
    <property type="match status" value="1"/>
</dbReference>
<keyword evidence="4" id="KW-0804">Transcription</keyword>
<evidence type="ECO:0000313" key="5">
    <source>
        <dbReference type="EMBL" id="TKS57007.1"/>
    </source>
</evidence>
<keyword evidence="3" id="KW-0238">DNA-binding</keyword>
<protein>
    <submittedName>
        <fullName evidence="5">BlaI/MecI/CopY family transcriptional regulator</fullName>
    </submittedName>
</protein>
<evidence type="ECO:0000256" key="3">
    <source>
        <dbReference type="ARBA" id="ARBA00023125"/>
    </source>
</evidence>
<reference evidence="5 6" key="1">
    <citation type="submission" date="2019-04" db="EMBL/GenBank/DDBJ databases">
        <title>Psychroflexus halotolerans sp. nov., isolated from a marine solar saltern.</title>
        <authorList>
            <person name="Feng X."/>
        </authorList>
    </citation>
    <scope>NUCLEOTIDE SEQUENCE [LARGE SCALE GENOMIC DNA]</scope>
    <source>
        <strain evidence="5 6">WDS2C27</strain>
    </source>
</reference>
<sequence length="121" mass="14008">MKSLTKAESEIMRILWRLDKANVSAIIAEMPKPQPAYNTVSTIVRILEQKGFVDYEKQGRGHVYFPKVSEEDYKTSTTKRLANTYFEGSFKNMVSFFVQKNDLSTQELEAILKDLKSKNYD</sequence>
<dbReference type="Gene3D" id="1.10.4040.10">
    <property type="entry name" value="Penicillinase repressor domain"/>
    <property type="match status" value="1"/>
</dbReference>
<dbReference type="InterPro" id="IPR011991">
    <property type="entry name" value="ArsR-like_HTH"/>
</dbReference>
<dbReference type="Gene3D" id="1.10.10.10">
    <property type="entry name" value="Winged helix-like DNA-binding domain superfamily/Winged helix DNA-binding domain"/>
    <property type="match status" value="1"/>
</dbReference>
<dbReference type="RefSeq" id="WP_138930711.1">
    <property type="nucleotide sequence ID" value="NZ_SWMU01000001.1"/>
</dbReference>
<accession>A0A4U5TRV5</accession>
<evidence type="ECO:0000256" key="1">
    <source>
        <dbReference type="ARBA" id="ARBA00011046"/>
    </source>
</evidence>
<comment type="caution">
    <text evidence="5">The sequence shown here is derived from an EMBL/GenBank/DDBJ whole genome shotgun (WGS) entry which is preliminary data.</text>
</comment>
<dbReference type="GO" id="GO:0045892">
    <property type="term" value="P:negative regulation of DNA-templated transcription"/>
    <property type="evidence" value="ECO:0007669"/>
    <property type="project" value="InterPro"/>
</dbReference>
<dbReference type="OrthoDB" id="1098508at2"/>
<dbReference type="EMBL" id="SWMU01000001">
    <property type="protein sequence ID" value="TKS57007.1"/>
    <property type="molecule type" value="Genomic_DNA"/>
</dbReference>
<dbReference type="PIRSF" id="PIRSF019455">
    <property type="entry name" value="CopR_AtkY"/>
    <property type="match status" value="1"/>
</dbReference>
<organism evidence="5 6">
    <name type="scientific">Mesohalobacter halotolerans</name>
    <dbReference type="NCBI Taxonomy" id="1883405"/>
    <lineage>
        <taxon>Bacteria</taxon>
        <taxon>Pseudomonadati</taxon>
        <taxon>Bacteroidota</taxon>
        <taxon>Flavobacteriia</taxon>
        <taxon>Flavobacteriales</taxon>
        <taxon>Flavobacteriaceae</taxon>
        <taxon>Mesohalobacter</taxon>
    </lineage>
</organism>
<proteinExistence type="inferred from homology"/>
<name>A0A4U5TRV5_9FLAO</name>
<dbReference type="AlphaFoldDB" id="A0A4U5TRV5"/>
<evidence type="ECO:0000256" key="4">
    <source>
        <dbReference type="ARBA" id="ARBA00023163"/>
    </source>
</evidence>
<dbReference type="GO" id="GO:0003677">
    <property type="term" value="F:DNA binding"/>
    <property type="evidence" value="ECO:0007669"/>
    <property type="project" value="UniProtKB-KW"/>
</dbReference>
<dbReference type="Proteomes" id="UP000306552">
    <property type="component" value="Unassembled WGS sequence"/>
</dbReference>
<evidence type="ECO:0000256" key="2">
    <source>
        <dbReference type="ARBA" id="ARBA00023015"/>
    </source>
</evidence>
<gene>
    <name evidence="5" type="ORF">FCN74_00880</name>
</gene>
<keyword evidence="2" id="KW-0805">Transcription regulation</keyword>
<keyword evidence="6" id="KW-1185">Reference proteome</keyword>
<dbReference type="InterPro" id="IPR036388">
    <property type="entry name" value="WH-like_DNA-bd_sf"/>
</dbReference>
<dbReference type="SUPFAM" id="SSF46785">
    <property type="entry name" value="Winged helix' DNA-binding domain"/>
    <property type="match status" value="1"/>
</dbReference>
<comment type="similarity">
    <text evidence="1">Belongs to the BlaI transcriptional regulatory family.</text>
</comment>
<evidence type="ECO:0000313" key="6">
    <source>
        <dbReference type="Proteomes" id="UP000306552"/>
    </source>
</evidence>
<dbReference type="InterPro" id="IPR036390">
    <property type="entry name" value="WH_DNA-bd_sf"/>
</dbReference>
<dbReference type="Pfam" id="PF03965">
    <property type="entry name" value="Penicillinase_R"/>
    <property type="match status" value="1"/>
</dbReference>
<dbReference type="InterPro" id="IPR005650">
    <property type="entry name" value="BlaI_family"/>
</dbReference>